<dbReference type="PROSITE" id="PS50043">
    <property type="entry name" value="HTH_LUXR_2"/>
    <property type="match status" value="1"/>
</dbReference>
<dbReference type="GO" id="GO:0000160">
    <property type="term" value="P:phosphorelay signal transduction system"/>
    <property type="evidence" value="ECO:0007669"/>
    <property type="project" value="InterPro"/>
</dbReference>
<dbReference type="PANTHER" id="PTHR43214:SF41">
    <property type="entry name" value="NITRATE_NITRITE RESPONSE REGULATOR PROTEIN NARP"/>
    <property type="match status" value="1"/>
</dbReference>
<dbReference type="InterPro" id="IPR039420">
    <property type="entry name" value="WalR-like"/>
</dbReference>
<dbReference type="SUPFAM" id="SSF52172">
    <property type="entry name" value="CheY-like"/>
    <property type="match status" value="1"/>
</dbReference>
<dbReference type="PANTHER" id="PTHR43214">
    <property type="entry name" value="TWO-COMPONENT RESPONSE REGULATOR"/>
    <property type="match status" value="1"/>
</dbReference>
<dbReference type="SUPFAM" id="SSF46894">
    <property type="entry name" value="C-terminal effector domain of the bipartite response regulators"/>
    <property type="match status" value="1"/>
</dbReference>
<feature type="modified residue" description="4-aspartylphosphate" evidence="5">
    <location>
        <position position="56"/>
    </location>
</feature>
<protein>
    <submittedName>
        <fullName evidence="8">LuxR family two component transcriptional regulator</fullName>
    </submittedName>
</protein>
<dbReference type="InterPro" id="IPR011006">
    <property type="entry name" value="CheY-like_superfamily"/>
</dbReference>
<dbReference type="CDD" id="cd06170">
    <property type="entry name" value="LuxR_C_like"/>
    <property type="match status" value="1"/>
</dbReference>
<comment type="caution">
    <text evidence="8">The sequence shown here is derived from an EMBL/GenBank/DDBJ whole genome shotgun (WGS) entry which is preliminary data.</text>
</comment>
<evidence type="ECO:0000259" key="6">
    <source>
        <dbReference type="PROSITE" id="PS50043"/>
    </source>
</evidence>
<dbReference type="EMBL" id="VIWO01000003">
    <property type="protein sequence ID" value="TWF41328.1"/>
    <property type="molecule type" value="Genomic_DNA"/>
</dbReference>
<dbReference type="Gene3D" id="3.40.50.2300">
    <property type="match status" value="1"/>
</dbReference>
<evidence type="ECO:0000259" key="7">
    <source>
        <dbReference type="PROSITE" id="PS50110"/>
    </source>
</evidence>
<organism evidence="8 9">
    <name type="scientific">Chitinophaga polysaccharea</name>
    <dbReference type="NCBI Taxonomy" id="1293035"/>
    <lineage>
        <taxon>Bacteria</taxon>
        <taxon>Pseudomonadati</taxon>
        <taxon>Bacteroidota</taxon>
        <taxon>Chitinophagia</taxon>
        <taxon>Chitinophagales</taxon>
        <taxon>Chitinophagaceae</taxon>
        <taxon>Chitinophaga</taxon>
    </lineage>
</organism>
<dbReference type="OrthoDB" id="9797341at2"/>
<dbReference type="SMART" id="SM00448">
    <property type="entry name" value="REC"/>
    <property type="match status" value="1"/>
</dbReference>
<feature type="domain" description="HTH luxR-type" evidence="6">
    <location>
        <begin position="146"/>
        <end position="211"/>
    </location>
</feature>
<dbReference type="InterPro" id="IPR000792">
    <property type="entry name" value="Tscrpt_reg_LuxR_C"/>
</dbReference>
<feature type="domain" description="Response regulatory" evidence="7">
    <location>
        <begin position="5"/>
        <end position="121"/>
    </location>
</feature>
<dbReference type="InterPro" id="IPR016032">
    <property type="entry name" value="Sig_transdc_resp-reg_C-effctor"/>
</dbReference>
<evidence type="ECO:0000256" key="1">
    <source>
        <dbReference type="ARBA" id="ARBA00022553"/>
    </source>
</evidence>
<proteinExistence type="predicted"/>
<name>A0A561PTD0_9BACT</name>
<dbReference type="PRINTS" id="PR00038">
    <property type="entry name" value="HTHLUXR"/>
</dbReference>
<dbReference type="InterPro" id="IPR001789">
    <property type="entry name" value="Sig_transdc_resp-reg_receiver"/>
</dbReference>
<dbReference type="GO" id="GO:0006355">
    <property type="term" value="P:regulation of DNA-templated transcription"/>
    <property type="evidence" value="ECO:0007669"/>
    <property type="project" value="InterPro"/>
</dbReference>
<evidence type="ECO:0000256" key="5">
    <source>
        <dbReference type="PROSITE-ProRule" id="PRU00169"/>
    </source>
</evidence>
<keyword evidence="4" id="KW-0804">Transcription</keyword>
<gene>
    <name evidence="8" type="ORF">FHW36_103132</name>
</gene>
<dbReference type="Pfam" id="PF00196">
    <property type="entry name" value="GerE"/>
    <property type="match status" value="1"/>
</dbReference>
<evidence type="ECO:0000256" key="2">
    <source>
        <dbReference type="ARBA" id="ARBA00023015"/>
    </source>
</evidence>
<evidence type="ECO:0000313" key="8">
    <source>
        <dbReference type="EMBL" id="TWF41328.1"/>
    </source>
</evidence>
<evidence type="ECO:0000256" key="3">
    <source>
        <dbReference type="ARBA" id="ARBA00023125"/>
    </source>
</evidence>
<accession>A0A561PTD0</accession>
<dbReference type="PROSITE" id="PS50110">
    <property type="entry name" value="RESPONSE_REGULATORY"/>
    <property type="match status" value="1"/>
</dbReference>
<dbReference type="Proteomes" id="UP000320811">
    <property type="component" value="Unassembled WGS sequence"/>
</dbReference>
<keyword evidence="2" id="KW-0805">Transcription regulation</keyword>
<evidence type="ECO:0000313" key="9">
    <source>
        <dbReference type="Proteomes" id="UP000320811"/>
    </source>
</evidence>
<keyword evidence="1 5" id="KW-0597">Phosphoprotein</keyword>
<dbReference type="Pfam" id="PF00072">
    <property type="entry name" value="Response_reg"/>
    <property type="match status" value="1"/>
</dbReference>
<keyword evidence="3" id="KW-0238">DNA-binding</keyword>
<dbReference type="GO" id="GO:0003677">
    <property type="term" value="F:DNA binding"/>
    <property type="evidence" value="ECO:0007669"/>
    <property type="project" value="UniProtKB-KW"/>
</dbReference>
<dbReference type="CDD" id="cd17535">
    <property type="entry name" value="REC_NarL-like"/>
    <property type="match status" value="1"/>
</dbReference>
<dbReference type="RefSeq" id="WP_145668544.1">
    <property type="nucleotide sequence ID" value="NZ_VIWO01000003.1"/>
</dbReference>
<reference evidence="8 9" key="1">
    <citation type="submission" date="2019-06" db="EMBL/GenBank/DDBJ databases">
        <title>Sorghum-associated microbial communities from plants grown in Nebraska, USA.</title>
        <authorList>
            <person name="Schachtman D."/>
        </authorList>
    </citation>
    <scope>NUCLEOTIDE SEQUENCE [LARGE SCALE GENOMIC DNA]</scope>
    <source>
        <strain evidence="8 9">1209</strain>
    </source>
</reference>
<evidence type="ECO:0000256" key="4">
    <source>
        <dbReference type="ARBA" id="ARBA00023163"/>
    </source>
</evidence>
<dbReference type="SMART" id="SM00421">
    <property type="entry name" value="HTH_LUXR"/>
    <property type="match status" value="1"/>
</dbReference>
<sequence>MSTVNILIADDHPIFLKGLKEVVEAGNHLQVIYQATNGQDAIAGVTTKSVDVVILDIDMPVKNGLQAAVEILQLKPEMPVILLTMHKAKDAFLKALDIGVMGYVLKENAVVDIMYAIEAVLRGHSYISPEMTSFLLAQKRSRQPAMDNIATLLTSSEIKILKMVGEYKSTKEIADELYISEKTVSNHRMNITKKLQLTGKNSLLRFAIEWKQ</sequence>
<dbReference type="InterPro" id="IPR058245">
    <property type="entry name" value="NreC/VraR/RcsB-like_REC"/>
</dbReference>
<dbReference type="AlphaFoldDB" id="A0A561PTD0"/>
<keyword evidence="9" id="KW-1185">Reference proteome</keyword>